<dbReference type="OrthoDB" id="2417337at2"/>
<dbReference type="EMBL" id="QVTE01000065">
    <property type="protein sequence ID" value="RFU63541.1"/>
    <property type="molecule type" value="Genomic_DNA"/>
</dbReference>
<dbReference type="Pfam" id="PF06338">
    <property type="entry name" value="ComK"/>
    <property type="match status" value="1"/>
</dbReference>
<name>A0A372LD88_9BACI</name>
<organism evidence="1 2">
    <name type="scientific">Peribacillus saganii</name>
    <dbReference type="NCBI Taxonomy" id="2303992"/>
    <lineage>
        <taxon>Bacteria</taxon>
        <taxon>Bacillati</taxon>
        <taxon>Bacillota</taxon>
        <taxon>Bacilli</taxon>
        <taxon>Bacillales</taxon>
        <taxon>Bacillaceae</taxon>
        <taxon>Peribacillus</taxon>
    </lineage>
</organism>
<keyword evidence="2" id="KW-1185">Reference proteome</keyword>
<comment type="caution">
    <text evidence="1">The sequence shown here is derived from an EMBL/GenBank/DDBJ whole genome shotgun (WGS) entry which is preliminary data.</text>
</comment>
<proteinExistence type="predicted"/>
<dbReference type="PIRSF" id="PIRSF011560">
    <property type="entry name" value="ComK"/>
    <property type="match status" value="1"/>
</dbReference>
<dbReference type="RefSeq" id="WP_117328414.1">
    <property type="nucleotide sequence ID" value="NZ_QVTE01000065.1"/>
</dbReference>
<protein>
    <submittedName>
        <fullName evidence="1">Transcriptional regulator</fullName>
    </submittedName>
</protein>
<dbReference type="AlphaFoldDB" id="A0A372LD88"/>
<evidence type="ECO:0000313" key="1">
    <source>
        <dbReference type="EMBL" id="RFU63541.1"/>
    </source>
</evidence>
<gene>
    <name evidence="1" type="ORF">D0469_19625</name>
</gene>
<accession>A0A372LD88</accession>
<dbReference type="InterPro" id="IPR010461">
    <property type="entry name" value="ComK"/>
</dbReference>
<sequence>MTTENQCLIEEYEITPYTLLLMPIQYGSKTYTRIYELNEEFISPFRPLDIIKKSCQYFGSSYEGRREGTKRLIKITHKAPIAIDPTSSIFFFPTISPSRPQCVWLAHEHISSYSRSGAAETSITFRNQKSINLPVSFSSFENQLLRTAHLKTTLVQRIAETERKSFYMFHRKKTEA</sequence>
<evidence type="ECO:0000313" key="2">
    <source>
        <dbReference type="Proteomes" id="UP000264541"/>
    </source>
</evidence>
<dbReference type="GO" id="GO:0030420">
    <property type="term" value="P:establishment of competence for transformation"/>
    <property type="evidence" value="ECO:0007669"/>
    <property type="project" value="InterPro"/>
</dbReference>
<dbReference type="Proteomes" id="UP000264541">
    <property type="component" value="Unassembled WGS sequence"/>
</dbReference>
<reference evidence="1 2" key="1">
    <citation type="submission" date="2018-08" db="EMBL/GenBank/DDBJ databases">
        <title>Bacillus chawlae sp. nov., Bacillus glennii sp. nov., and Bacillus saganii sp. nov. Isolated from the Vehicle Assembly Building at Kennedy Space Center where the Viking Spacecraft were Assembled.</title>
        <authorList>
            <person name="Seuylemezian A."/>
            <person name="Vaishampayan P."/>
        </authorList>
    </citation>
    <scope>NUCLEOTIDE SEQUENCE [LARGE SCALE GENOMIC DNA]</scope>
    <source>
        <strain evidence="1 2">V47-23a</strain>
    </source>
</reference>